<dbReference type="Proteomes" id="UP001178461">
    <property type="component" value="Chromosome 3"/>
</dbReference>
<proteinExistence type="predicted"/>
<feature type="signal peptide" evidence="2">
    <location>
        <begin position="1"/>
        <end position="19"/>
    </location>
</feature>
<accession>A0AA35P3D9</accession>
<dbReference type="AlphaFoldDB" id="A0AA35P3D9"/>
<dbReference type="EMBL" id="OX395128">
    <property type="protein sequence ID" value="CAI5771430.1"/>
    <property type="molecule type" value="Genomic_DNA"/>
</dbReference>
<name>A0AA35P3D9_9SAUR</name>
<protein>
    <submittedName>
        <fullName evidence="3">Uncharacterized protein</fullName>
    </submittedName>
</protein>
<evidence type="ECO:0000313" key="3">
    <source>
        <dbReference type="EMBL" id="CAI5771430.1"/>
    </source>
</evidence>
<feature type="region of interest" description="Disordered" evidence="1">
    <location>
        <begin position="21"/>
        <end position="50"/>
    </location>
</feature>
<sequence>MKMLYVLFAVAFLVYQVQANPQPPSEDEAKEPLDPEMKLKEDPGLMPPPDDSERLKVVLCQGFNGYCLPRGFSCHNGLVFAEVFNNCPFSAVLKCCVR</sequence>
<feature type="compositionally biased region" description="Basic and acidic residues" evidence="1">
    <location>
        <begin position="30"/>
        <end position="43"/>
    </location>
</feature>
<keyword evidence="4" id="KW-1185">Reference proteome</keyword>
<organism evidence="3 4">
    <name type="scientific">Podarcis lilfordi</name>
    <name type="common">Lilford's wall lizard</name>
    <dbReference type="NCBI Taxonomy" id="74358"/>
    <lineage>
        <taxon>Eukaryota</taxon>
        <taxon>Metazoa</taxon>
        <taxon>Chordata</taxon>
        <taxon>Craniata</taxon>
        <taxon>Vertebrata</taxon>
        <taxon>Euteleostomi</taxon>
        <taxon>Lepidosauria</taxon>
        <taxon>Squamata</taxon>
        <taxon>Bifurcata</taxon>
        <taxon>Unidentata</taxon>
        <taxon>Episquamata</taxon>
        <taxon>Laterata</taxon>
        <taxon>Lacertibaenia</taxon>
        <taxon>Lacertidae</taxon>
        <taxon>Podarcis</taxon>
    </lineage>
</organism>
<feature type="chain" id="PRO_5041332603" evidence="2">
    <location>
        <begin position="20"/>
        <end position="98"/>
    </location>
</feature>
<reference evidence="3" key="1">
    <citation type="submission" date="2022-12" db="EMBL/GenBank/DDBJ databases">
        <authorList>
            <person name="Alioto T."/>
            <person name="Alioto T."/>
            <person name="Gomez Garrido J."/>
        </authorList>
    </citation>
    <scope>NUCLEOTIDE SEQUENCE</scope>
</reference>
<evidence type="ECO:0000256" key="1">
    <source>
        <dbReference type="SAM" id="MobiDB-lite"/>
    </source>
</evidence>
<evidence type="ECO:0000313" key="4">
    <source>
        <dbReference type="Proteomes" id="UP001178461"/>
    </source>
</evidence>
<keyword evidence="2" id="KW-0732">Signal</keyword>
<gene>
    <name evidence="3" type="ORF">PODLI_1B043575</name>
</gene>
<evidence type="ECO:0000256" key="2">
    <source>
        <dbReference type="SAM" id="SignalP"/>
    </source>
</evidence>